<dbReference type="AlphaFoldDB" id="W1XVA2"/>
<feature type="non-terminal residue" evidence="2">
    <location>
        <position position="1"/>
    </location>
</feature>
<evidence type="ECO:0000313" key="2">
    <source>
        <dbReference type="EMBL" id="ETJ34157.1"/>
    </source>
</evidence>
<dbReference type="PANTHER" id="PTHR42959">
    <property type="entry name" value="CARBAMOYLTRANSFERASE"/>
    <property type="match status" value="1"/>
</dbReference>
<feature type="domain" description="Zinc finger HypF-type" evidence="1">
    <location>
        <begin position="34"/>
        <end position="67"/>
    </location>
</feature>
<dbReference type="GO" id="GO:0016743">
    <property type="term" value="F:carboxyl- or carbamoyltransferase activity"/>
    <property type="evidence" value="ECO:0007669"/>
    <property type="project" value="TreeGrafter"/>
</dbReference>
<feature type="non-terminal residue" evidence="2">
    <location>
        <position position="71"/>
    </location>
</feature>
<name>W1XVA2_9ZZZZ</name>
<dbReference type="PANTHER" id="PTHR42959:SF1">
    <property type="entry name" value="CARBAMOYLTRANSFERASE HYPF"/>
    <property type="match status" value="1"/>
</dbReference>
<dbReference type="GO" id="GO:0008270">
    <property type="term" value="F:zinc ion binding"/>
    <property type="evidence" value="ECO:0007669"/>
    <property type="project" value="InterPro"/>
</dbReference>
<gene>
    <name evidence="2" type="ORF">Q604_UNBC11415G0001</name>
</gene>
<comment type="caution">
    <text evidence="2">The sequence shown here is derived from an EMBL/GenBank/DDBJ whole genome shotgun (WGS) entry which is preliminary data.</text>
</comment>
<dbReference type="Gene3D" id="3.90.870.50">
    <property type="match status" value="1"/>
</dbReference>
<dbReference type="InterPro" id="IPR011125">
    <property type="entry name" value="Znf_HypF"/>
</dbReference>
<dbReference type="InterPro" id="IPR051060">
    <property type="entry name" value="Carbamoyltrans_HypF-like"/>
</dbReference>
<dbReference type="EMBL" id="AZMM01011415">
    <property type="protein sequence ID" value="ETJ34157.1"/>
    <property type="molecule type" value="Genomic_DNA"/>
</dbReference>
<reference evidence="2" key="1">
    <citation type="submission" date="2013-12" db="EMBL/GenBank/DDBJ databases">
        <title>A Varibaculum cambriense genome reconstructed from a premature infant gut community with otherwise low bacterial novelty that shifts toward anaerobic metabolism during the third week of life.</title>
        <authorList>
            <person name="Brown C.T."/>
            <person name="Sharon I."/>
            <person name="Thomas B.C."/>
            <person name="Castelle C.J."/>
            <person name="Morowitz M.J."/>
            <person name="Banfield J.F."/>
        </authorList>
    </citation>
    <scope>NUCLEOTIDE SEQUENCE</scope>
</reference>
<feature type="domain" description="Zinc finger HypF-type" evidence="1">
    <location>
        <begin position="2"/>
        <end position="17"/>
    </location>
</feature>
<sequence length="71" mass="8549">EYPFINCTNCGPRYTIIKSLPYDRERTTMNEFPMCEDCKAEYEDIEGRRYRAEPNACTYCGPWYTLYKPNR</sequence>
<dbReference type="Pfam" id="PF07503">
    <property type="entry name" value="zf-HYPF"/>
    <property type="match status" value="2"/>
</dbReference>
<evidence type="ECO:0000259" key="1">
    <source>
        <dbReference type="Pfam" id="PF07503"/>
    </source>
</evidence>
<dbReference type="GO" id="GO:0051604">
    <property type="term" value="P:protein maturation"/>
    <property type="evidence" value="ECO:0007669"/>
    <property type="project" value="TreeGrafter"/>
</dbReference>
<proteinExistence type="predicted"/>
<accession>W1XVA2</accession>
<organism evidence="2">
    <name type="scientific">human gut metagenome</name>
    <dbReference type="NCBI Taxonomy" id="408170"/>
    <lineage>
        <taxon>unclassified sequences</taxon>
        <taxon>metagenomes</taxon>
        <taxon>organismal metagenomes</taxon>
    </lineage>
</organism>
<protein>
    <submittedName>
        <fullName evidence="2">(NiFe) hydrogenase maturation protein HypF</fullName>
    </submittedName>
</protein>